<dbReference type="PRINTS" id="PR01210">
    <property type="entry name" value="GGTRANSPTASE"/>
</dbReference>
<name>D8J3Z3_HALJB</name>
<dbReference type="AlphaFoldDB" id="D8J3Z3"/>
<dbReference type="GO" id="GO:0036374">
    <property type="term" value="F:glutathione hydrolase activity"/>
    <property type="evidence" value="ECO:0007669"/>
    <property type="project" value="InterPro"/>
</dbReference>
<dbReference type="GeneID" id="9419812"/>
<dbReference type="InterPro" id="IPR043138">
    <property type="entry name" value="GGT_lsub"/>
</dbReference>
<accession>D8J3Z3</accession>
<evidence type="ECO:0000313" key="6">
    <source>
        <dbReference type="EMBL" id="ADJ15385.1"/>
    </source>
</evidence>
<comment type="similarity">
    <text evidence="1">Belongs to the gamma-glutamyltransferase family.</text>
</comment>
<organism evidence="6 7">
    <name type="scientific">Halalkalicoccus jeotgali (strain DSM 18796 / CECT 7217 / JCM 14584 / KCTC 4019 / B3)</name>
    <dbReference type="NCBI Taxonomy" id="795797"/>
    <lineage>
        <taxon>Archaea</taxon>
        <taxon>Methanobacteriati</taxon>
        <taxon>Methanobacteriota</taxon>
        <taxon>Stenosarchaea group</taxon>
        <taxon>Halobacteria</taxon>
        <taxon>Halobacteriales</taxon>
        <taxon>Halococcaceae</taxon>
        <taxon>Halalkalicoccus</taxon>
    </lineage>
</organism>
<evidence type="ECO:0000256" key="1">
    <source>
        <dbReference type="ARBA" id="ARBA00009381"/>
    </source>
</evidence>
<dbReference type="SUPFAM" id="SSF56235">
    <property type="entry name" value="N-terminal nucleophile aminohydrolases (Ntn hydrolases)"/>
    <property type="match status" value="1"/>
</dbReference>
<dbReference type="STRING" id="795797.HacjB3_10010"/>
<dbReference type="InterPro" id="IPR043137">
    <property type="entry name" value="GGT_ssub_C"/>
</dbReference>
<evidence type="ECO:0000256" key="2">
    <source>
        <dbReference type="ARBA" id="ARBA00022679"/>
    </source>
</evidence>
<dbReference type="MEROPS" id="T03.001"/>
<sequence>MADNTNQNRARNLSRRGFLGGIAASTALPLVSGAASAQEEVCGSAGVDCGAVATGSDGMVVSVSPAASEVGAQVLREGGNAVDAAVAVQFALNVTQPHSSGIGGGGFMLYYDAADDSVEIVNSRERAPAGADPEMFLEDGEPIPFDERHTHGNAVGVPGTASGLGHAAERYGSRSIDELIDPAIDLAEETEVDGVLAEEIAANEWKFNDAAREVFLDEGEPLAEGDTLSQPDLADTLRLLRDRGIREFYEGEIAAALAETVQDAGGSMSMEDLCRYEATIDEPVQGCYRGANIYSMPPPSSGGLTVIQILNLLSGFDLGENYDIQSGTKYHLLAEAMRLAYADRGEYMGDPEFVDVPMEGLLDPAYVSERRGLIGPDSLNEDPQPGDPWAYQSGNAASMTQETPRALGHTTHFTVADSEGNLVSYTTTIEQLFGSGIMVPGYGFMLNNELTDFDAEPGGANGVEPNKRPLSSMSPTIMTRGGEPYLTVGSPGGPTIITSVAQTILHHLEYGLEPIDALDEPSIYAPDSPEITLWEEAIPEAAREEAADLGNEWSDEPGPIGNVNALKVDDGYEGAADQTRDGLAVGLNEE</sequence>
<gene>
    <name evidence="6" type="ordered locus">HacjB3_10010</name>
</gene>
<dbReference type="eggNOG" id="arCOG04053">
    <property type="taxonomic scope" value="Archaea"/>
</dbReference>
<dbReference type="GO" id="GO:0016746">
    <property type="term" value="F:acyltransferase activity"/>
    <property type="evidence" value="ECO:0007669"/>
    <property type="project" value="UniProtKB-KW"/>
</dbReference>
<dbReference type="Gene3D" id="1.10.246.130">
    <property type="match status" value="1"/>
</dbReference>
<dbReference type="InterPro" id="IPR000101">
    <property type="entry name" value="GGT_peptidase"/>
</dbReference>
<protein>
    <submittedName>
        <fullName evidence="6">Gamma-glutamyltranspeptidase</fullName>
    </submittedName>
</protein>
<keyword evidence="4" id="KW-0865">Zymogen</keyword>
<dbReference type="InterPro" id="IPR029055">
    <property type="entry name" value="Ntn_hydrolases_N"/>
</dbReference>
<dbReference type="PROSITE" id="PS00462">
    <property type="entry name" value="G_GLU_TRANSPEPTIDASE"/>
    <property type="match status" value="1"/>
</dbReference>
<dbReference type="NCBIfam" id="TIGR00066">
    <property type="entry name" value="g_glut_trans"/>
    <property type="match status" value="1"/>
</dbReference>
<keyword evidence="3" id="KW-0378">Hydrolase</keyword>
<dbReference type="InterPro" id="IPR055262">
    <property type="entry name" value="GGT_CS"/>
</dbReference>
<dbReference type="Gene3D" id="3.60.20.40">
    <property type="match status" value="1"/>
</dbReference>
<evidence type="ECO:0000256" key="5">
    <source>
        <dbReference type="ARBA" id="ARBA00023315"/>
    </source>
</evidence>
<keyword evidence="5" id="KW-0012">Acyltransferase</keyword>
<dbReference type="RefSeq" id="WP_013199487.1">
    <property type="nucleotide sequence ID" value="NC_014297.1"/>
</dbReference>
<dbReference type="OrthoDB" id="183046at2157"/>
<dbReference type="EMBL" id="CP002062">
    <property type="protein sequence ID" value="ADJ15385.1"/>
    <property type="molecule type" value="Genomic_DNA"/>
</dbReference>
<dbReference type="PANTHER" id="PTHR43199">
    <property type="entry name" value="GLUTATHIONE HYDROLASE"/>
    <property type="match status" value="1"/>
</dbReference>
<dbReference type="HOGENOM" id="CLU_014813_0_3_2"/>
<reference evidence="6 7" key="1">
    <citation type="journal article" date="2010" name="J. Bacteriol.">
        <title>Complete genome sequence of Halalkalicoccus jeotgali B3(T), an extremely halophilic archaeon.</title>
        <authorList>
            <person name="Roh S.W."/>
            <person name="Nam Y.D."/>
            <person name="Nam S.H."/>
            <person name="Choi S.H."/>
            <person name="Park H.S."/>
            <person name="Bae J.W."/>
        </authorList>
    </citation>
    <scope>NUCLEOTIDE SEQUENCE [LARGE SCALE GENOMIC DNA]</scope>
    <source>
        <strain evidence="7">DSM 18796 / CECT 7217 / JCM 14584 / KCTC 4019 / B3</strain>
    </source>
</reference>
<proteinExistence type="inferred from homology"/>
<keyword evidence="2" id="KW-0808">Transferase</keyword>
<dbReference type="InterPro" id="IPR006311">
    <property type="entry name" value="TAT_signal"/>
</dbReference>
<dbReference type="Proteomes" id="UP000000390">
    <property type="component" value="Chromosome"/>
</dbReference>
<dbReference type="KEGG" id="hje:HacjB3_10010"/>
<evidence type="ECO:0000256" key="3">
    <source>
        <dbReference type="ARBA" id="ARBA00022801"/>
    </source>
</evidence>
<dbReference type="PATRIC" id="fig|795797.18.peg.1993"/>
<dbReference type="PANTHER" id="PTHR43199:SF1">
    <property type="entry name" value="GLUTATHIONE HYDROLASE PROENZYME"/>
    <property type="match status" value="1"/>
</dbReference>
<evidence type="ECO:0000256" key="4">
    <source>
        <dbReference type="ARBA" id="ARBA00023145"/>
    </source>
</evidence>
<dbReference type="PROSITE" id="PS51318">
    <property type="entry name" value="TAT"/>
    <property type="match status" value="1"/>
</dbReference>
<dbReference type="GO" id="GO:0006751">
    <property type="term" value="P:glutathione catabolic process"/>
    <property type="evidence" value="ECO:0007669"/>
    <property type="project" value="InterPro"/>
</dbReference>
<dbReference type="Pfam" id="PF01019">
    <property type="entry name" value="G_glu_transpept"/>
    <property type="match status" value="1"/>
</dbReference>
<dbReference type="InterPro" id="IPR051792">
    <property type="entry name" value="GGT_bact"/>
</dbReference>
<evidence type="ECO:0000313" key="7">
    <source>
        <dbReference type="Proteomes" id="UP000000390"/>
    </source>
</evidence>